<keyword evidence="2" id="KW-1185">Reference proteome</keyword>
<evidence type="ECO:0008006" key="3">
    <source>
        <dbReference type="Google" id="ProtNLM"/>
    </source>
</evidence>
<protein>
    <recommendedName>
        <fullName evidence="3">SalK</fullName>
    </recommendedName>
</protein>
<dbReference type="Proteomes" id="UP000247591">
    <property type="component" value="Unassembled WGS sequence"/>
</dbReference>
<comment type="caution">
    <text evidence="1">The sequence shown here is derived from an EMBL/GenBank/DDBJ whole genome shotgun (WGS) entry which is preliminary data.</text>
</comment>
<name>A0A318RL35_WILLI</name>
<dbReference type="NCBIfam" id="NF047719">
    <property type="entry name" value="SCO6745_fam_HTH"/>
    <property type="match status" value="1"/>
</dbReference>
<proteinExistence type="predicted"/>
<reference evidence="1 2" key="1">
    <citation type="submission" date="2018-06" db="EMBL/GenBank/DDBJ databases">
        <title>Genomic Encyclopedia of Type Strains, Phase IV (KMG-IV): sequencing the most valuable type-strain genomes for metagenomic binning, comparative biology and taxonomic classification.</title>
        <authorList>
            <person name="Goeker M."/>
        </authorList>
    </citation>
    <scope>NUCLEOTIDE SEQUENCE [LARGE SCALE GENOMIC DNA]</scope>
    <source>
        <strain evidence="1 2">DSM 45521</strain>
    </source>
</reference>
<evidence type="ECO:0000313" key="2">
    <source>
        <dbReference type="Proteomes" id="UP000247591"/>
    </source>
</evidence>
<gene>
    <name evidence="1" type="ORF">DFR67_104331</name>
</gene>
<dbReference type="RefSeq" id="WP_110469171.1">
    <property type="nucleotide sequence ID" value="NZ_QJSP01000004.1"/>
</dbReference>
<evidence type="ECO:0000313" key="1">
    <source>
        <dbReference type="EMBL" id="PYE18749.1"/>
    </source>
</evidence>
<dbReference type="EMBL" id="QJSP01000004">
    <property type="protein sequence ID" value="PYE18749.1"/>
    <property type="molecule type" value="Genomic_DNA"/>
</dbReference>
<accession>A0A318RL35</accession>
<sequence>MTFKYSASDRALARVAYETLEPFHVLAYFSPEIKGACADTGLDFHGWYVGARGAPLGECDASVVAAAFFNFSPTVVTPGWDAAKAVGLDVVNARRYQMLDETLRPILGDRIGDPVLDELADRYAEKASTLPMGGRPLAAAWAASTPPPQPHVRLWHSIAIIREWRGDAHIAALVIAGLDRLEALVLHESPHPDPTLRRRALGKKLVMITRGWSEDDWEAAVDRLVARGLLERTDSGEAMTAAGGELYDHIEELTDDAAGAAWAGDPKSEELLSATKPFVKAVIDSGVLPGTKKK</sequence>
<dbReference type="AlphaFoldDB" id="A0A318RL35"/>
<organism evidence="1 2">
    <name type="scientific">Williamsia limnetica</name>
    <dbReference type="NCBI Taxonomy" id="882452"/>
    <lineage>
        <taxon>Bacteria</taxon>
        <taxon>Bacillati</taxon>
        <taxon>Actinomycetota</taxon>
        <taxon>Actinomycetes</taxon>
        <taxon>Mycobacteriales</taxon>
        <taxon>Nocardiaceae</taxon>
        <taxon>Williamsia</taxon>
    </lineage>
</organism>
<dbReference type="OrthoDB" id="157052at2"/>
<dbReference type="Pfam" id="PF21863">
    <property type="entry name" value="HTH_67"/>
    <property type="match status" value="1"/>
</dbReference>
<dbReference type="InterPro" id="IPR054058">
    <property type="entry name" value="HTH_67"/>
</dbReference>